<dbReference type="AlphaFoldDB" id="A0A7R7XPP3"/>
<dbReference type="EMBL" id="AP024447">
    <property type="protein sequence ID" value="BCS25432.1"/>
    <property type="molecule type" value="Genomic_DNA"/>
</dbReference>
<dbReference type="GeneID" id="64975437"/>
<dbReference type="RefSeq" id="XP_041557626.1">
    <property type="nucleotide sequence ID" value="XM_041705108.1"/>
</dbReference>
<proteinExistence type="predicted"/>
<sequence length="316" mass="36057">MPPHIYTEGLPEQPIPVPEWGHLPLDIYLLEQWATPHPDTPNELPEQRRKRLVRQWLNLGAVGREPYSNRTRSELATYAPAQPTQAEIKTILRPLRPDSLRRYADYTCDEAIWVRICYDVGNEQARAAFWDKYVEHAQVISADSLVFDDKGLFENADIARVLELFPERVTNPSTAEKLAFAESELRRSFDEWLDSQEKQSLLEEEQQMVAQGRGEEVARRYWSYQADCVVAHLFIEDAEAQTAAGGGGVLHVFLDDCGNLVRKERVKWDQVDNFDGAWFGGHWKECWASDPDGGELGAAYLPAGVRGPPYNLLYNI</sequence>
<reference evidence="1" key="1">
    <citation type="submission" date="2021-01" db="EMBL/GenBank/DDBJ databases">
        <authorList>
            <consortium name="Aspergillus puulaauensis MK2 genome sequencing consortium"/>
            <person name="Kazuki M."/>
            <person name="Futagami T."/>
        </authorList>
    </citation>
    <scope>NUCLEOTIDE SEQUENCE</scope>
    <source>
        <strain evidence="1">MK2</strain>
    </source>
</reference>
<evidence type="ECO:0000313" key="1">
    <source>
        <dbReference type="EMBL" id="BCS25432.1"/>
    </source>
</evidence>
<keyword evidence="2" id="KW-1185">Reference proteome</keyword>
<name>A0A7R7XPP3_9EURO</name>
<accession>A0A7R7XPP3</accession>
<organism evidence="1 2">
    <name type="scientific">Aspergillus puulaauensis</name>
    <dbReference type="NCBI Taxonomy" id="1220207"/>
    <lineage>
        <taxon>Eukaryota</taxon>
        <taxon>Fungi</taxon>
        <taxon>Dikarya</taxon>
        <taxon>Ascomycota</taxon>
        <taxon>Pezizomycotina</taxon>
        <taxon>Eurotiomycetes</taxon>
        <taxon>Eurotiomycetidae</taxon>
        <taxon>Eurotiales</taxon>
        <taxon>Aspergillaceae</taxon>
        <taxon>Aspergillus</taxon>
    </lineage>
</organism>
<evidence type="ECO:0000313" key="2">
    <source>
        <dbReference type="Proteomes" id="UP000654913"/>
    </source>
</evidence>
<dbReference type="OrthoDB" id="4364812at2759"/>
<gene>
    <name evidence="1" type="ORF">APUU_50143S</name>
</gene>
<protein>
    <submittedName>
        <fullName evidence="1">Uncharacterized protein</fullName>
    </submittedName>
</protein>
<dbReference type="Proteomes" id="UP000654913">
    <property type="component" value="Chromosome 5"/>
</dbReference>
<dbReference type="KEGG" id="apuu:APUU_50143S"/>
<reference evidence="1" key="2">
    <citation type="submission" date="2021-02" db="EMBL/GenBank/DDBJ databases">
        <title>Aspergillus puulaauensis MK2 genome sequence.</title>
        <authorList>
            <person name="Futagami T."/>
            <person name="Mori K."/>
            <person name="Kadooka C."/>
            <person name="Tanaka T."/>
        </authorList>
    </citation>
    <scope>NUCLEOTIDE SEQUENCE</scope>
    <source>
        <strain evidence="1">MK2</strain>
    </source>
</reference>